<evidence type="ECO:0000256" key="3">
    <source>
        <dbReference type="ARBA" id="ARBA00022801"/>
    </source>
</evidence>
<keyword evidence="3" id="KW-0378">Hydrolase</keyword>
<dbReference type="GO" id="GO:0008237">
    <property type="term" value="F:metallopeptidase activity"/>
    <property type="evidence" value="ECO:0007669"/>
    <property type="project" value="UniProtKB-KW"/>
</dbReference>
<gene>
    <name evidence="7" type="ORF">TH3_17425</name>
</gene>
<name>A0AB72UHH7_9PROT</name>
<dbReference type="KEGG" id="txi:TH3_17425"/>
<dbReference type="RefSeq" id="WP_167710587.1">
    <property type="nucleotide sequence ID" value="NZ_CP004388.1"/>
</dbReference>
<keyword evidence="4" id="KW-0862">Zinc</keyword>
<evidence type="ECO:0000259" key="6">
    <source>
        <dbReference type="Pfam" id="PF14464"/>
    </source>
</evidence>
<dbReference type="SUPFAM" id="SSF102712">
    <property type="entry name" value="JAB1/MPN domain"/>
    <property type="match status" value="1"/>
</dbReference>
<reference evidence="7 8" key="1">
    <citation type="journal article" date="2012" name="J. Bacteriol.">
        <title>Genome sequence of Thalassospira xiamenensis type strain M-5.</title>
        <authorList>
            <person name="Lai Q."/>
            <person name="Shao Z."/>
        </authorList>
    </citation>
    <scope>NUCLEOTIDE SEQUENCE [LARGE SCALE GENOMIC DNA]</scope>
    <source>
        <strain evidence="7 8">M-5</strain>
    </source>
</reference>
<organism evidence="7 8">
    <name type="scientific">Thalassospira xiamenensis M-5 = DSM 17429</name>
    <dbReference type="NCBI Taxonomy" id="1123366"/>
    <lineage>
        <taxon>Bacteria</taxon>
        <taxon>Pseudomonadati</taxon>
        <taxon>Pseudomonadota</taxon>
        <taxon>Alphaproteobacteria</taxon>
        <taxon>Rhodospirillales</taxon>
        <taxon>Thalassospiraceae</taxon>
        <taxon>Thalassospira</taxon>
    </lineage>
</organism>
<dbReference type="GeneID" id="99804444"/>
<feature type="domain" description="JAB" evidence="6">
    <location>
        <begin position="12"/>
        <end position="115"/>
    </location>
</feature>
<dbReference type="Gene3D" id="3.40.140.10">
    <property type="entry name" value="Cytidine Deaminase, domain 2"/>
    <property type="match status" value="1"/>
</dbReference>
<evidence type="ECO:0000256" key="2">
    <source>
        <dbReference type="ARBA" id="ARBA00022723"/>
    </source>
</evidence>
<sequence>MSNLLGFRQVKESDTEAGGLLLGLRKGPHFHLTHLTSPTKTDRRTRYSFERDKFYHSYVTSKLWNETEGQVRYLGEWHTHPENDPTPSCIDISEWIKLAKNRVDKEPMVAVIVGINSLIVELVFENTQRIRLIPSQ</sequence>
<evidence type="ECO:0000256" key="1">
    <source>
        <dbReference type="ARBA" id="ARBA00022670"/>
    </source>
</evidence>
<dbReference type="EMBL" id="CP004388">
    <property type="protein sequence ID" value="AJD53587.1"/>
    <property type="molecule type" value="Genomic_DNA"/>
</dbReference>
<dbReference type="GO" id="GO:0046872">
    <property type="term" value="F:metal ion binding"/>
    <property type="evidence" value="ECO:0007669"/>
    <property type="project" value="UniProtKB-KW"/>
</dbReference>
<accession>A0AB72UHH7</accession>
<keyword evidence="2" id="KW-0479">Metal-binding</keyword>
<dbReference type="InterPro" id="IPR028090">
    <property type="entry name" value="JAB_dom_prok"/>
</dbReference>
<evidence type="ECO:0000313" key="8">
    <source>
        <dbReference type="Proteomes" id="UP000007127"/>
    </source>
</evidence>
<keyword evidence="5" id="KW-0482">Metalloprotease</keyword>
<dbReference type="GO" id="GO:0006508">
    <property type="term" value="P:proteolysis"/>
    <property type="evidence" value="ECO:0007669"/>
    <property type="project" value="UniProtKB-KW"/>
</dbReference>
<dbReference type="Proteomes" id="UP000007127">
    <property type="component" value="Chromosome"/>
</dbReference>
<keyword evidence="1" id="KW-0645">Protease</keyword>
<protein>
    <recommendedName>
        <fullName evidence="6">JAB domain-containing protein</fullName>
    </recommendedName>
</protein>
<dbReference type="AlphaFoldDB" id="A0AB72UHH7"/>
<evidence type="ECO:0000256" key="5">
    <source>
        <dbReference type="ARBA" id="ARBA00023049"/>
    </source>
</evidence>
<evidence type="ECO:0000313" key="7">
    <source>
        <dbReference type="EMBL" id="AJD53587.1"/>
    </source>
</evidence>
<dbReference type="Pfam" id="PF14464">
    <property type="entry name" value="Prok-JAB"/>
    <property type="match status" value="1"/>
</dbReference>
<proteinExistence type="predicted"/>
<evidence type="ECO:0000256" key="4">
    <source>
        <dbReference type="ARBA" id="ARBA00022833"/>
    </source>
</evidence>